<accession>A0A674EV23</accession>
<dbReference type="Gene3D" id="4.10.410.10">
    <property type="entry name" value="Pancreatic trypsin inhibitor Kunitz domain"/>
    <property type="match status" value="1"/>
</dbReference>
<dbReference type="InterPro" id="IPR050525">
    <property type="entry name" value="ECM_Assembly_Org"/>
</dbReference>
<evidence type="ECO:0000256" key="2">
    <source>
        <dbReference type="ARBA" id="ARBA00022525"/>
    </source>
</evidence>
<evidence type="ECO:0000256" key="6">
    <source>
        <dbReference type="ARBA" id="ARBA00022737"/>
    </source>
</evidence>
<proteinExistence type="inferred from homology"/>
<dbReference type="PRINTS" id="PR00759">
    <property type="entry name" value="BASICPTASE"/>
</dbReference>
<dbReference type="CDD" id="cd22628">
    <property type="entry name" value="Kunitz_collagen_alpha1_XXVIII"/>
    <property type="match status" value="1"/>
</dbReference>
<evidence type="ECO:0000256" key="10">
    <source>
        <dbReference type="ARBA" id="ARBA00023119"/>
    </source>
</evidence>
<evidence type="ECO:0000256" key="14">
    <source>
        <dbReference type="ARBA" id="ARBA00070674"/>
    </source>
</evidence>
<feature type="region of interest" description="Disordered" evidence="15">
    <location>
        <begin position="234"/>
        <end position="542"/>
    </location>
</feature>
<feature type="compositionally biased region" description="Gly residues" evidence="15">
    <location>
        <begin position="452"/>
        <end position="469"/>
    </location>
</feature>
<keyword evidence="6" id="KW-0677">Repeat</keyword>
<keyword evidence="11" id="KW-1015">Disulfide bond</keyword>
<keyword evidence="4" id="KW-0646">Protease inhibitor</keyword>
<dbReference type="GeneTree" id="ENSGT00940000163195"/>
<evidence type="ECO:0000256" key="13">
    <source>
        <dbReference type="ARBA" id="ARBA00061466"/>
    </source>
</evidence>
<feature type="domain" description="VWFA" evidence="16">
    <location>
        <begin position="560"/>
        <end position="744"/>
    </location>
</feature>
<dbReference type="FunFam" id="3.40.50.410:FF:000003">
    <property type="entry name" value="Collagen type VI alpha 3 chain"/>
    <property type="match status" value="1"/>
</dbReference>
<reference evidence="18" key="2">
    <citation type="submission" date="2025-09" db="UniProtKB">
        <authorList>
            <consortium name="Ensembl"/>
        </authorList>
    </citation>
    <scope>IDENTIFICATION</scope>
</reference>
<evidence type="ECO:0000259" key="16">
    <source>
        <dbReference type="PROSITE" id="PS50234"/>
    </source>
</evidence>
<keyword evidence="8" id="KW-0130">Cell adhesion</keyword>
<dbReference type="Ensembl" id="ENSSTUT00000119703.1">
    <property type="protein sequence ID" value="ENSSTUP00000111820.1"/>
    <property type="gene ID" value="ENSSTUG00000049432.1"/>
</dbReference>
<evidence type="ECO:0000313" key="19">
    <source>
        <dbReference type="Proteomes" id="UP000472277"/>
    </source>
</evidence>
<dbReference type="SMART" id="SM00131">
    <property type="entry name" value="KU"/>
    <property type="match status" value="1"/>
</dbReference>
<dbReference type="FunFam" id="3.40.50.410:FF:000051">
    <property type="entry name" value="Collagen type XXVIII alpha 1 chain"/>
    <property type="match status" value="1"/>
</dbReference>
<evidence type="ECO:0000256" key="9">
    <source>
        <dbReference type="ARBA" id="ARBA00022900"/>
    </source>
</evidence>
<feature type="domain" description="VWFA" evidence="16">
    <location>
        <begin position="13"/>
        <end position="195"/>
    </location>
</feature>
<evidence type="ECO:0000256" key="4">
    <source>
        <dbReference type="ARBA" id="ARBA00022690"/>
    </source>
</evidence>
<evidence type="ECO:0000256" key="12">
    <source>
        <dbReference type="ARBA" id="ARBA00058139"/>
    </source>
</evidence>
<dbReference type="InterPro" id="IPR002035">
    <property type="entry name" value="VWF_A"/>
</dbReference>
<name>A0A674EV23_SALTR</name>
<dbReference type="Pfam" id="PF00092">
    <property type="entry name" value="VWA"/>
    <property type="match status" value="2"/>
</dbReference>
<dbReference type="PROSITE" id="PS50234">
    <property type="entry name" value="VWFA"/>
    <property type="match status" value="2"/>
</dbReference>
<evidence type="ECO:0000256" key="1">
    <source>
        <dbReference type="ARBA" id="ARBA00004302"/>
    </source>
</evidence>
<keyword evidence="19" id="KW-1185">Reference proteome</keyword>
<dbReference type="InterPro" id="IPR002223">
    <property type="entry name" value="Kunitz_BPTI"/>
</dbReference>
<sequence>MFLALLNEGCGLELAFLVDSSESAKDNHAQEKMFATDVVERLQGVKLQTGRALSSRAALLQFSSHVIIEQTFTQWRGVANFKARIAPIRYIGHGTYTTYAITNLTKIYMEESRPGSIRVAILLTDGIPHPRNPDIFSAVADAKNQGVKFFMVGITPAANDASNVAQLRQLASSPANRYLHNLQDRDIVGKVIKEIVSAMSSRFIIWFRLWFFMDYCPNVTTLCFLSYQGIEGPRGPPGGRGPQGDGYPGPKVSGDQGLPGELGSTGERGAGEPGAKGEPGASGLAGFPGLPGEDGAPGQKGEPGVGGLRGPEGAAGIGTQGEKGDQGQRGIRGLGGPPGIAGPSGAKGEPGTPGRLGMPGLPGRGIIGPKGDLGPPGPSGPLGETGYGLPGPKGDRGGPGPSGPFGPKGDGYPGPTGTPGLPGLPGEPGVEGLGIPGPKGDIGFRGLPGLAGPPGEGLQGLPGGIGRQGPPGPTGPPGQGIQGPKGEAGSQGVTGPRGPPGEGFPGAKGDRGSGGERGLKGVKGDLGDPGVPGQSGRPGFKGDMGLTVSCGIKCKERPMELVFVIDSSESVGPENFEIIKDFVAALVDRVTVGRNATRIGLVLYSLEVKLEFNLARYMTKQDVKQAIRNIPYIGEGTHTGTAIRKATQDAFYSSRKGVSKVAIVITDGQTDKRESVKLDIAVREAHAANIEMYALGIVNTSDPTQSEFLRELNLIASDPDSEHMYLIDDFNTLPALESKLVSKFCEDENGDLIYNRVTNGYRNGKNGNYGNGNYGNGYGTTNQEDFNNGRISILVCHGPYILIYVYLFSGPSLTIFFLCSARSEFVPLDPRCALVLDQGPCRDYKMRWYYDKQANACAQFWYGACEGNQNRFDTEEECKRTCVNVVKK</sequence>
<keyword evidence="5" id="KW-0732">Signal</keyword>
<keyword evidence="3" id="KW-0272">Extracellular matrix</keyword>
<dbReference type="AlphaFoldDB" id="A0A674EV23"/>
<organism evidence="18 19">
    <name type="scientific">Salmo trutta</name>
    <name type="common">Brown trout</name>
    <dbReference type="NCBI Taxonomy" id="8032"/>
    <lineage>
        <taxon>Eukaryota</taxon>
        <taxon>Metazoa</taxon>
        <taxon>Chordata</taxon>
        <taxon>Craniata</taxon>
        <taxon>Vertebrata</taxon>
        <taxon>Euteleostomi</taxon>
        <taxon>Actinopterygii</taxon>
        <taxon>Neopterygii</taxon>
        <taxon>Teleostei</taxon>
        <taxon>Protacanthopterygii</taxon>
        <taxon>Salmoniformes</taxon>
        <taxon>Salmonidae</taxon>
        <taxon>Salmoninae</taxon>
        <taxon>Salmo</taxon>
    </lineage>
</organism>
<dbReference type="FunFam" id="4.10.410.10:FF:000045">
    <property type="entry name" value="Collagen type XXVIII alpha 1 a"/>
    <property type="match status" value="1"/>
</dbReference>
<evidence type="ECO:0000256" key="7">
    <source>
        <dbReference type="ARBA" id="ARBA00022869"/>
    </source>
</evidence>
<feature type="domain" description="BPTI/Kunitz inhibitor" evidence="17">
    <location>
        <begin position="832"/>
        <end position="882"/>
    </location>
</feature>
<keyword evidence="7" id="KW-0084">Basement membrane</keyword>
<dbReference type="PANTHER" id="PTHR24020">
    <property type="entry name" value="COLLAGEN ALPHA"/>
    <property type="match status" value="1"/>
</dbReference>
<dbReference type="Proteomes" id="UP000472277">
    <property type="component" value="Chromosome 39"/>
</dbReference>
<feature type="compositionally biased region" description="Gly residues" evidence="15">
    <location>
        <begin position="237"/>
        <end position="247"/>
    </location>
</feature>
<gene>
    <name evidence="18" type="primary">LOC115179430</name>
</gene>
<feature type="compositionally biased region" description="Low complexity" evidence="15">
    <location>
        <begin position="341"/>
        <end position="359"/>
    </location>
</feature>
<dbReference type="InterPro" id="IPR036880">
    <property type="entry name" value="Kunitz_BPTI_sf"/>
</dbReference>
<dbReference type="GO" id="GO:0004867">
    <property type="term" value="F:serine-type endopeptidase inhibitor activity"/>
    <property type="evidence" value="ECO:0007669"/>
    <property type="project" value="UniProtKB-KW"/>
</dbReference>
<dbReference type="Gene3D" id="3.40.50.410">
    <property type="entry name" value="von Willebrand factor, type A domain"/>
    <property type="match status" value="2"/>
</dbReference>
<keyword evidence="2" id="KW-0964">Secreted</keyword>
<feature type="compositionally biased region" description="Gly residues" evidence="15">
    <location>
        <begin position="301"/>
        <end position="321"/>
    </location>
</feature>
<dbReference type="SUPFAM" id="SSF53300">
    <property type="entry name" value="vWA-like"/>
    <property type="match status" value="2"/>
</dbReference>
<dbReference type="PRINTS" id="PR00453">
    <property type="entry name" value="VWFADOMAIN"/>
</dbReference>
<evidence type="ECO:0000256" key="3">
    <source>
        <dbReference type="ARBA" id="ARBA00022530"/>
    </source>
</evidence>
<comment type="subcellular location">
    <subcellularLocation>
        <location evidence="1">Secreted</location>
        <location evidence="1">Extracellular space</location>
        <location evidence="1">Extracellular matrix</location>
        <location evidence="1">Basement membrane</location>
    </subcellularLocation>
</comment>
<keyword evidence="9" id="KW-0722">Serine protease inhibitor</keyword>
<comment type="function">
    <text evidence="12">May act as a cell-binding protein.</text>
</comment>
<dbReference type="SUPFAM" id="SSF57362">
    <property type="entry name" value="BPTI-like"/>
    <property type="match status" value="1"/>
</dbReference>
<evidence type="ECO:0000256" key="5">
    <source>
        <dbReference type="ARBA" id="ARBA00022729"/>
    </source>
</evidence>
<reference evidence="18" key="1">
    <citation type="submission" date="2025-08" db="UniProtKB">
        <authorList>
            <consortium name="Ensembl"/>
        </authorList>
    </citation>
    <scope>IDENTIFICATION</scope>
</reference>
<evidence type="ECO:0000259" key="17">
    <source>
        <dbReference type="PROSITE" id="PS50279"/>
    </source>
</evidence>
<dbReference type="GO" id="GO:0005604">
    <property type="term" value="C:basement membrane"/>
    <property type="evidence" value="ECO:0007669"/>
    <property type="project" value="UniProtKB-SubCell"/>
</dbReference>
<evidence type="ECO:0000256" key="15">
    <source>
        <dbReference type="SAM" id="MobiDB-lite"/>
    </source>
</evidence>
<evidence type="ECO:0000313" key="18">
    <source>
        <dbReference type="Ensembl" id="ENSSTUP00000111820.1"/>
    </source>
</evidence>
<dbReference type="PROSITE" id="PS50279">
    <property type="entry name" value="BPTI_KUNITZ_2"/>
    <property type="match status" value="1"/>
</dbReference>
<feature type="compositionally biased region" description="Basic and acidic residues" evidence="15">
    <location>
        <begin position="508"/>
        <end position="526"/>
    </location>
</feature>
<dbReference type="SMART" id="SM00327">
    <property type="entry name" value="VWA"/>
    <property type="match status" value="2"/>
</dbReference>
<dbReference type="PANTHER" id="PTHR24020:SF87">
    <property type="entry name" value="COLLAGEN ALPHA-1(VI) CHAIN-LIKE"/>
    <property type="match status" value="1"/>
</dbReference>
<evidence type="ECO:0000256" key="8">
    <source>
        <dbReference type="ARBA" id="ARBA00022889"/>
    </source>
</evidence>
<dbReference type="InterPro" id="IPR036465">
    <property type="entry name" value="vWFA_dom_sf"/>
</dbReference>
<evidence type="ECO:0000256" key="11">
    <source>
        <dbReference type="ARBA" id="ARBA00023157"/>
    </source>
</evidence>
<dbReference type="GO" id="GO:0007155">
    <property type="term" value="P:cell adhesion"/>
    <property type="evidence" value="ECO:0007669"/>
    <property type="project" value="UniProtKB-KW"/>
</dbReference>
<protein>
    <recommendedName>
        <fullName evidence="14">Collagen alpha-1(XXVIII) chain</fullName>
    </recommendedName>
</protein>
<comment type="similarity">
    <text evidence="13">Belongs to the VWA-containing collagen family.</text>
</comment>
<feature type="compositionally biased region" description="Gly residues" evidence="15">
    <location>
        <begin position="330"/>
        <end position="339"/>
    </location>
</feature>
<keyword evidence="10" id="KW-0176">Collagen</keyword>
<dbReference type="GO" id="GO:0005581">
    <property type="term" value="C:collagen trimer"/>
    <property type="evidence" value="ECO:0007669"/>
    <property type="project" value="UniProtKB-KW"/>
</dbReference>
<dbReference type="Pfam" id="PF00014">
    <property type="entry name" value="Kunitz_BPTI"/>
    <property type="match status" value="1"/>
</dbReference>